<evidence type="ECO:0000313" key="1">
    <source>
        <dbReference type="EMBL" id="QYC41150.1"/>
    </source>
</evidence>
<evidence type="ECO:0000313" key="2">
    <source>
        <dbReference type="Proteomes" id="UP000824681"/>
    </source>
</evidence>
<dbReference type="EMBL" id="CP068985">
    <property type="protein sequence ID" value="QYC41150.1"/>
    <property type="molecule type" value="Genomic_DNA"/>
</dbReference>
<dbReference type="Proteomes" id="UP000824681">
    <property type="component" value="Chromosome"/>
</dbReference>
<reference evidence="1 2" key="1">
    <citation type="journal article" date="2021" name="ACS Chem. Biol.">
        <title>Genomic-Led Discovery of a Novel Glycopeptide Antibiotic by Nonomuraea coxensis DSM 45129.</title>
        <authorList>
            <person name="Yushchuk O."/>
            <person name="Vior N.M."/>
            <person name="Andreo-Vidal A."/>
            <person name="Berini F."/>
            <person name="Ruckert C."/>
            <person name="Busche T."/>
            <person name="Binda E."/>
            <person name="Kalinowski J."/>
            <person name="Truman A.W."/>
            <person name="Marinelli F."/>
        </authorList>
    </citation>
    <scope>NUCLEOTIDE SEQUENCE [LARGE SCALE GENOMIC DNA]</scope>
    <source>
        <strain evidence="1 2">DSM 45129</strain>
    </source>
</reference>
<protein>
    <submittedName>
        <fullName evidence="1">Uncharacterized protein</fullName>
    </submittedName>
</protein>
<accession>A0ABX8U0I7</accession>
<name>A0ABX8U0I7_9ACTN</name>
<organism evidence="1 2">
    <name type="scientific">Nonomuraea coxensis DSM 45129</name>
    <dbReference type="NCBI Taxonomy" id="1122611"/>
    <lineage>
        <taxon>Bacteria</taxon>
        <taxon>Bacillati</taxon>
        <taxon>Actinomycetota</taxon>
        <taxon>Actinomycetes</taxon>
        <taxon>Streptosporangiales</taxon>
        <taxon>Streptosporangiaceae</taxon>
        <taxon>Nonomuraea</taxon>
    </lineage>
</organism>
<gene>
    <name evidence="1" type="ORF">Nocox_17705</name>
</gene>
<proteinExistence type="predicted"/>
<keyword evidence="2" id="KW-1185">Reference proteome</keyword>
<sequence>MTVVGAKELVIVGAGAGQCAKLAHGVQGGAYEAVQHPGE</sequence>